<reference evidence="1 2" key="1">
    <citation type="submission" date="2020-05" db="EMBL/GenBank/DDBJ databases">
        <title>Vigna angularis (adzuki bean) Var. LongXiaoDou No. 4 denovo assembly.</title>
        <authorList>
            <person name="Xiang H."/>
        </authorList>
    </citation>
    <scope>NUCLEOTIDE SEQUENCE [LARGE SCALE GENOMIC DNA]</scope>
    <source>
        <tissue evidence="1">Leaf</tissue>
    </source>
</reference>
<evidence type="ECO:0000313" key="1">
    <source>
        <dbReference type="EMBL" id="KAG2375943.1"/>
    </source>
</evidence>
<dbReference type="EMBL" id="JABFOF010000010">
    <property type="protein sequence ID" value="KAG2375943.1"/>
    <property type="molecule type" value="Genomic_DNA"/>
</dbReference>
<name>A0A8T0JM01_PHAAN</name>
<organism evidence="1 2">
    <name type="scientific">Phaseolus angularis</name>
    <name type="common">Azuki bean</name>
    <name type="synonym">Vigna angularis</name>
    <dbReference type="NCBI Taxonomy" id="3914"/>
    <lineage>
        <taxon>Eukaryota</taxon>
        <taxon>Viridiplantae</taxon>
        <taxon>Streptophyta</taxon>
        <taxon>Embryophyta</taxon>
        <taxon>Tracheophyta</taxon>
        <taxon>Spermatophyta</taxon>
        <taxon>Magnoliopsida</taxon>
        <taxon>eudicotyledons</taxon>
        <taxon>Gunneridae</taxon>
        <taxon>Pentapetalae</taxon>
        <taxon>rosids</taxon>
        <taxon>fabids</taxon>
        <taxon>Fabales</taxon>
        <taxon>Fabaceae</taxon>
        <taxon>Papilionoideae</taxon>
        <taxon>50 kb inversion clade</taxon>
        <taxon>NPAAA clade</taxon>
        <taxon>indigoferoid/millettioid clade</taxon>
        <taxon>Phaseoleae</taxon>
        <taxon>Vigna</taxon>
    </lineage>
</organism>
<dbReference type="AlphaFoldDB" id="A0A8T0JM01"/>
<dbReference type="Proteomes" id="UP000743370">
    <property type="component" value="Unassembled WGS sequence"/>
</dbReference>
<proteinExistence type="predicted"/>
<gene>
    <name evidence="1" type="ORF">HKW66_Vig0159030</name>
</gene>
<comment type="caution">
    <text evidence="1">The sequence shown here is derived from an EMBL/GenBank/DDBJ whole genome shotgun (WGS) entry which is preliminary data.</text>
</comment>
<evidence type="ECO:0000313" key="2">
    <source>
        <dbReference type="Proteomes" id="UP000743370"/>
    </source>
</evidence>
<accession>A0A8T0JM01</accession>
<sequence length="49" mass="5511">MLNASKRNNNIGYLPDLPTISMDIFPNETLNPLSHINQIFGRIAEAMKP</sequence>
<protein>
    <submittedName>
        <fullName evidence="1">Uncharacterized protein</fullName>
    </submittedName>
</protein>